<reference evidence="2" key="1">
    <citation type="submission" date="2020-06" db="EMBL/GenBank/DDBJ databases">
        <authorList>
            <consortium name="Plant Systems Biology data submission"/>
        </authorList>
    </citation>
    <scope>NUCLEOTIDE SEQUENCE</scope>
    <source>
        <strain evidence="2">D6</strain>
    </source>
</reference>
<organism evidence="2 3">
    <name type="scientific">Seminavis robusta</name>
    <dbReference type="NCBI Taxonomy" id="568900"/>
    <lineage>
        <taxon>Eukaryota</taxon>
        <taxon>Sar</taxon>
        <taxon>Stramenopiles</taxon>
        <taxon>Ochrophyta</taxon>
        <taxon>Bacillariophyta</taxon>
        <taxon>Bacillariophyceae</taxon>
        <taxon>Bacillariophycidae</taxon>
        <taxon>Naviculales</taxon>
        <taxon>Naviculaceae</taxon>
        <taxon>Seminavis</taxon>
    </lineage>
</organism>
<protein>
    <submittedName>
        <fullName evidence="2">Uncharacterized protein</fullName>
    </submittedName>
</protein>
<gene>
    <name evidence="2" type="ORF">SEMRO_38_G023510.1</name>
</gene>
<keyword evidence="3" id="KW-1185">Reference proteome</keyword>
<name>A0A9N8DAV6_9STRA</name>
<dbReference type="EMBL" id="CAICTM010000038">
    <property type="protein sequence ID" value="CAB9498420.1"/>
    <property type="molecule type" value="Genomic_DNA"/>
</dbReference>
<keyword evidence="1" id="KW-1133">Transmembrane helix</keyword>
<keyword evidence="1" id="KW-0472">Membrane</keyword>
<dbReference type="Proteomes" id="UP001153069">
    <property type="component" value="Unassembled WGS sequence"/>
</dbReference>
<dbReference type="AlphaFoldDB" id="A0A9N8DAV6"/>
<proteinExistence type="predicted"/>
<feature type="transmembrane region" description="Helical" evidence="1">
    <location>
        <begin position="107"/>
        <end position="129"/>
    </location>
</feature>
<keyword evidence="1" id="KW-0812">Transmembrane</keyword>
<sequence>MADFEKGGQYNNVLVNAVDVTPVAGSTVEVVAPMDLQEGFQLQVQVNGVRKSVNVPPGGVKQGESFQALPFDGDFAPIHHIPVMTRMSRDWLGGPGPRPSASYTCQIVTGIWVLVILAQIILGITADAIQDKCIGGRLEFNRHTNQDEIRCPDGTVKEPGSTEKALLAVGAVLGWVFILYKLFAICRTR</sequence>
<feature type="transmembrane region" description="Helical" evidence="1">
    <location>
        <begin position="165"/>
        <end position="183"/>
    </location>
</feature>
<evidence type="ECO:0000313" key="3">
    <source>
        <dbReference type="Proteomes" id="UP001153069"/>
    </source>
</evidence>
<evidence type="ECO:0000256" key="1">
    <source>
        <dbReference type="SAM" id="Phobius"/>
    </source>
</evidence>
<comment type="caution">
    <text evidence="2">The sequence shown here is derived from an EMBL/GenBank/DDBJ whole genome shotgun (WGS) entry which is preliminary data.</text>
</comment>
<accession>A0A9N8DAV6</accession>
<dbReference type="OrthoDB" id="52056at2759"/>
<evidence type="ECO:0000313" key="2">
    <source>
        <dbReference type="EMBL" id="CAB9498420.1"/>
    </source>
</evidence>